<feature type="region of interest" description="Disordered" evidence="1">
    <location>
        <begin position="197"/>
        <end position="258"/>
    </location>
</feature>
<comment type="caution">
    <text evidence="2">The sequence shown here is derived from an EMBL/GenBank/DDBJ whole genome shotgun (WGS) entry which is preliminary data.</text>
</comment>
<accession>A0ABT0YGI5</accession>
<feature type="compositionally biased region" description="Basic residues" evidence="1">
    <location>
        <begin position="245"/>
        <end position="258"/>
    </location>
</feature>
<evidence type="ECO:0000313" key="2">
    <source>
        <dbReference type="EMBL" id="MCM4085179.1"/>
    </source>
</evidence>
<dbReference type="RefSeq" id="WP_251804913.1">
    <property type="nucleotide sequence ID" value="NZ_JAMQOL010000104.1"/>
</dbReference>
<protein>
    <submittedName>
        <fullName evidence="2">Uncharacterized protein</fullName>
    </submittedName>
</protein>
<organism evidence="2 3">
    <name type="scientific">Paractinoplanes hotanensis</name>
    <dbReference type="NCBI Taxonomy" id="2906497"/>
    <lineage>
        <taxon>Bacteria</taxon>
        <taxon>Bacillati</taxon>
        <taxon>Actinomycetota</taxon>
        <taxon>Actinomycetes</taxon>
        <taxon>Micromonosporales</taxon>
        <taxon>Micromonosporaceae</taxon>
        <taxon>Paractinoplanes</taxon>
    </lineage>
</organism>
<name>A0ABT0YGI5_9ACTN</name>
<evidence type="ECO:0000256" key="1">
    <source>
        <dbReference type="SAM" id="MobiDB-lite"/>
    </source>
</evidence>
<dbReference type="Proteomes" id="UP001523216">
    <property type="component" value="Unassembled WGS sequence"/>
</dbReference>
<proteinExistence type="predicted"/>
<keyword evidence="3" id="KW-1185">Reference proteome</keyword>
<evidence type="ECO:0000313" key="3">
    <source>
        <dbReference type="Proteomes" id="UP001523216"/>
    </source>
</evidence>
<gene>
    <name evidence="2" type="ORF">LXN57_47410</name>
</gene>
<sequence>MSPPKPTHAPPADVTLYWLPLGAGGHCIRLNGRIFEALQARHQHRPVRDLYHSALQVRLGAQRFVIEMTPVLGGPATDHGVVREGPVGSRLLGRLPLFRYEVRMWRDGTILDLAEAVTGPHVVSADATRAREVLRLVPLVPALVWGCDESRNGEMWNSNSLTAWLLAGSGHRMEAVGPPAHGRAPGWHAGLAVAARRNAAARSPAGVPEPSRTTPRRRTRRWRLSRGHHEPPPSACRRLAASGVRRVHRRARPRRGPR</sequence>
<feature type="compositionally biased region" description="Basic residues" evidence="1">
    <location>
        <begin position="214"/>
        <end position="226"/>
    </location>
</feature>
<dbReference type="EMBL" id="JAMQOL010000104">
    <property type="protein sequence ID" value="MCM4085179.1"/>
    <property type="molecule type" value="Genomic_DNA"/>
</dbReference>
<reference evidence="2 3" key="1">
    <citation type="submission" date="2022-06" db="EMBL/GenBank/DDBJ databases">
        <title>Actinoplanes abujensis sp. nov., isolated from Nigerian arid soil.</title>
        <authorList>
            <person name="Ding P."/>
        </authorList>
    </citation>
    <scope>NUCLEOTIDE SEQUENCE [LARGE SCALE GENOMIC DNA]</scope>
    <source>
        <strain evidence="3">TRM88002</strain>
    </source>
</reference>